<protein>
    <submittedName>
        <fullName evidence="1 3">Uncharacterized protein</fullName>
    </submittedName>
</protein>
<dbReference type="AlphaFoldDB" id="A0A0R3TUN8"/>
<keyword evidence="2" id="KW-1185">Reference proteome</keyword>
<evidence type="ECO:0000313" key="1">
    <source>
        <dbReference type="EMBL" id="VDO10548.1"/>
    </source>
</evidence>
<dbReference type="EMBL" id="UZAE01013599">
    <property type="protein sequence ID" value="VDO10548.1"/>
    <property type="molecule type" value="Genomic_DNA"/>
</dbReference>
<reference evidence="1 2" key="2">
    <citation type="submission" date="2018-11" db="EMBL/GenBank/DDBJ databases">
        <authorList>
            <consortium name="Pathogen Informatics"/>
        </authorList>
    </citation>
    <scope>NUCLEOTIDE SEQUENCE [LARGE SCALE GENOMIC DNA]</scope>
</reference>
<reference evidence="3" key="1">
    <citation type="submission" date="2017-02" db="UniProtKB">
        <authorList>
            <consortium name="WormBaseParasite"/>
        </authorList>
    </citation>
    <scope>IDENTIFICATION</scope>
</reference>
<proteinExistence type="predicted"/>
<evidence type="ECO:0000313" key="3">
    <source>
        <dbReference type="WBParaSite" id="HNAJ_0001148801-mRNA-1"/>
    </source>
</evidence>
<dbReference type="Proteomes" id="UP000278807">
    <property type="component" value="Unassembled WGS sequence"/>
</dbReference>
<organism evidence="3">
    <name type="scientific">Rodentolepis nana</name>
    <name type="common">Dwarf tapeworm</name>
    <name type="synonym">Hymenolepis nana</name>
    <dbReference type="NCBI Taxonomy" id="102285"/>
    <lineage>
        <taxon>Eukaryota</taxon>
        <taxon>Metazoa</taxon>
        <taxon>Spiralia</taxon>
        <taxon>Lophotrochozoa</taxon>
        <taxon>Platyhelminthes</taxon>
        <taxon>Cestoda</taxon>
        <taxon>Eucestoda</taxon>
        <taxon>Cyclophyllidea</taxon>
        <taxon>Hymenolepididae</taxon>
        <taxon>Rodentolepis</taxon>
    </lineage>
</organism>
<accession>A0A0R3TUN8</accession>
<sequence length="79" mass="9097">MISTFNRTFHLQRFINRSLYGLHFFGFIMESLIDRYFSVGFDLFLNCKGSFGNEAIGFGFKHSANIGERSSIFAEAVDR</sequence>
<name>A0A0R3TUN8_RODNA</name>
<gene>
    <name evidence="1" type="ORF">HNAJ_LOCUS11478</name>
</gene>
<dbReference type="WBParaSite" id="HNAJ_0001148801-mRNA-1">
    <property type="protein sequence ID" value="HNAJ_0001148801-mRNA-1"/>
    <property type="gene ID" value="HNAJ_0001148801"/>
</dbReference>
<evidence type="ECO:0000313" key="2">
    <source>
        <dbReference type="Proteomes" id="UP000278807"/>
    </source>
</evidence>